<sequence length="27" mass="3352">MPFWLMFDTYVHYSLIILSLLNHHFVN</sequence>
<name>A0A2P2P752_RHIMU</name>
<dbReference type="EMBL" id="GGEC01070094">
    <property type="protein sequence ID" value="MBX50578.1"/>
    <property type="molecule type" value="Transcribed_RNA"/>
</dbReference>
<protein>
    <submittedName>
        <fullName evidence="1">Uncharacterized protein</fullName>
    </submittedName>
</protein>
<evidence type="ECO:0000313" key="1">
    <source>
        <dbReference type="EMBL" id="MBX50578.1"/>
    </source>
</evidence>
<dbReference type="AlphaFoldDB" id="A0A2P2P752"/>
<reference evidence="1" key="1">
    <citation type="submission" date="2018-02" db="EMBL/GenBank/DDBJ databases">
        <title>Rhizophora mucronata_Transcriptome.</title>
        <authorList>
            <person name="Meera S.P."/>
            <person name="Sreeshan A."/>
            <person name="Augustine A."/>
        </authorList>
    </citation>
    <scope>NUCLEOTIDE SEQUENCE</scope>
    <source>
        <tissue evidence="1">Leaf</tissue>
    </source>
</reference>
<organism evidence="1">
    <name type="scientific">Rhizophora mucronata</name>
    <name type="common">Asiatic mangrove</name>
    <dbReference type="NCBI Taxonomy" id="61149"/>
    <lineage>
        <taxon>Eukaryota</taxon>
        <taxon>Viridiplantae</taxon>
        <taxon>Streptophyta</taxon>
        <taxon>Embryophyta</taxon>
        <taxon>Tracheophyta</taxon>
        <taxon>Spermatophyta</taxon>
        <taxon>Magnoliopsida</taxon>
        <taxon>eudicotyledons</taxon>
        <taxon>Gunneridae</taxon>
        <taxon>Pentapetalae</taxon>
        <taxon>rosids</taxon>
        <taxon>fabids</taxon>
        <taxon>Malpighiales</taxon>
        <taxon>Rhizophoraceae</taxon>
        <taxon>Rhizophora</taxon>
    </lineage>
</organism>
<proteinExistence type="predicted"/>
<accession>A0A2P2P752</accession>